<dbReference type="PANTHER" id="PTHR31973">
    <property type="entry name" value="POLYPROTEIN, PUTATIVE-RELATED"/>
    <property type="match status" value="1"/>
</dbReference>
<comment type="caution">
    <text evidence="1">The sequence shown here is derived from an EMBL/GenBank/DDBJ whole genome shotgun (WGS) entry which is preliminary data.</text>
</comment>
<organism evidence="1 2">
    <name type="scientific">Lactuca sativa</name>
    <name type="common">Garden lettuce</name>
    <dbReference type="NCBI Taxonomy" id="4236"/>
    <lineage>
        <taxon>Eukaryota</taxon>
        <taxon>Viridiplantae</taxon>
        <taxon>Streptophyta</taxon>
        <taxon>Embryophyta</taxon>
        <taxon>Tracheophyta</taxon>
        <taxon>Spermatophyta</taxon>
        <taxon>Magnoliopsida</taxon>
        <taxon>eudicotyledons</taxon>
        <taxon>Gunneridae</taxon>
        <taxon>Pentapetalae</taxon>
        <taxon>asterids</taxon>
        <taxon>campanulids</taxon>
        <taxon>Asterales</taxon>
        <taxon>Asteraceae</taxon>
        <taxon>Cichorioideae</taxon>
        <taxon>Cichorieae</taxon>
        <taxon>Lactucinae</taxon>
        <taxon>Lactuca</taxon>
    </lineage>
</organism>
<dbReference type="AlphaFoldDB" id="A0A9R1WH02"/>
<dbReference type="PANTHER" id="PTHR31973:SF190">
    <property type="entry name" value="MULE TRANSPOSASE DOMAIN-CONTAINING PROTEIN"/>
    <property type="match status" value="1"/>
</dbReference>
<evidence type="ECO:0000313" key="1">
    <source>
        <dbReference type="EMBL" id="KAJ0222672.1"/>
    </source>
</evidence>
<dbReference type="Proteomes" id="UP000235145">
    <property type="component" value="Unassembled WGS sequence"/>
</dbReference>
<dbReference type="EMBL" id="NBSK02000002">
    <property type="protein sequence ID" value="KAJ0222672.1"/>
    <property type="molecule type" value="Genomic_DNA"/>
</dbReference>
<keyword evidence="2" id="KW-1185">Reference proteome</keyword>
<accession>A0A9R1WH02</accession>
<reference evidence="1 2" key="1">
    <citation type="journal article" date="2017" name="Nat. Commun.">
        <title>Genome assembly with in vitro proximity ligation data and whole-genome triplication in lettuce.</title>
        <authorList>
            <person name="Reyes-Chin-Wo S."/>
            <person name="Wang Z."/>
            <person name="Yang X."/>
            <person name="Kozik A."/>
            <person name="Arikit S."/>
            <person name="Song C."/>
            <person name="Xia L."/>
            <person name="Froenicke L."/>
            <person name="Lavelle D.O."/>
            <person name="Truco M.J."/>
            <person name="Xia R."/>
            <person name="Zhu S."/>
            <person name="Xu C."/>
            <person name="Xu H."/>
            <person name="Xu X."/>
            <person name="Cox K."/>
            <person name="Korf I."/>
            <person name="Meyers B.C."/>
            <person name="Michelmore R.W."/>
        </authorList>
    </citation>
    <scope>NUCLEOTIDE SEQUENCE [LARGE SCALE GENOMIC DNA]</scope>
    <source>
        <strain evidence="2">cv. Salinas</strain>
        <tissue evidence="1">Seedlings</tissue>
    </source>
</reference>
<protein>
    <recommendedName>
        <fullName evidence="3">MULE transposase domain-containing protein</fullName>
    </recommendedName>
</protein>
<gene>
    <name evidence="1" type="ORF">LSAT_V11C200098170</name>
</gene>
<evidence type="ECO:0000313" key="2">
    <source>
        <dbReference type="Proteomes" id="UP000235145"/>
    </source>
</evidence>
<proteinExistence type="predicted"/>
<evidence type="ECO:0008006" key="3">
    <source>
        <dbReference type="Google" id="ProtNLM"/>
    </source>
</evidence>
<name>A0A9R1WH02_LACSA</name>
<sequence length="341" mass="39085">MEDLESGNEASKWGLGCLNRLQNPRSRPSRFWVIHVGMDSNNGIYPVAYAAVETEATSSWTWFLELLGEDLDLGEISKFTFIYDRQKEIIPAVEKWKEKDLIDQLWECGRATTVNHLNKAMDDLKKINEEAHDWVCKILINICSKSHFSVMAPTDCLLNNLYEVFNYNLDEGRDKPIITCIDYIREYLMKILCVVQKEIDKCECLLTPTSTIVFDKINNDVAKYVAKYNVAENYQVFHVDMLFVLYETKLKIEKMPHMLMNGSILAIGYQYGKPYISTKLIYLMDVGRPKKKRRRGVDEPYKQASKLTRKYLSVTCSKCHNKGHNSITCKGQGGSGQVGGG</sequence>